<keyword evidence="2" id="KW-1133">Transmembrane helix</keyword>
<feature type="transmembrane region" description="Helical" evidence="2">
    <location>
        <begin position="68"/>
        <end position="87"/>
    </location>
</feature>
<evidence type="ECO:0000313" key="4">
    <source>
        <dbReference type="Proteomes" id="UP000604046"/>
    </source>
</evidence>
<comment type="caution">
    <text evidence="3">The sequence shown here is derived from an EMBL/GenBank/DDBJ whole genome shotgun (WGS) entry which is preliminary data.</text>
</comment>
<dbReference type="Proteomes" id="UP000604046">
    <property type="component" value="Unassembled WGS sequence"/>
</dbReference>
<keyword evidence="4" id="KW-1185">Reference proteome</keyword>
<dbReference type="EMBL" id="CAJNDS010000587">
    <property type="protein sequence ID" value="CAE7220814.1"/>
    <property type="molecule type" value="Genomic_DNA"/>
</dbReference>
<dbReference type="AlphaFoldDB" id="A0A812K587"/>
<accession>A0A812K587</accession>
<evidence type="ECO:0000256" key="1">
    <source>
        <dbReference type="SAM" id="MobiDB-lite"/>
    </source>
</evidence>
<evidence type="ECO:0000256" key="2">
    <source>
        <dbReference type="SAM" id="Phobius"/>
    </source>
</evidence>
<keyword evidence="2" id="KW-0812">Transmembrane</keyword>
<organism evidence="3 4">
    <name type="scientific">Symbiodinium natans</name>
    <dbReference type="NCBI Taxonomy" id="878477"/>
    <lineage>
        <taxon>Eukaryota</taxon>
        <taxon>Sar</taxon>
        <taxon>Alveolata</taxon>
        <taxon>Dinophyceae</taxon>
        <taxon>Suessiales</taxon>
        <taxon>Symbiodiniaceae</taxon>
        <taxon>Symbiodinium</taxon>
    </lineage>
</organism>
<feature type="compositionally biased region" description="Basic residues" evidence="1">
    <location>
        <begin position="509"/>
        <end position="525"/>
    </location>
</feature>
<evidence type="ECO:0000313" key="3">
    <source>
        <dbReference type="EMBL" id="CAE7220814.1"/>
    </source>
</evidence>
<protein>
    <submittedName>
        <fullName evidence="3">Uncharacterized protein</fullName>
    </submittedName>
</protein>
<reference evidence="3" key="1">
    <citation type="submission" date="2021-02" db="EMBL/GenBank/DDBJ databases">
        <authorList>
            <person name="Dougan E. K."/>
            <person name="Rhodes N."/>
            <person name="Thang M."/>
            <person name="Chan C."/>
        </authorList>
    </citation>
    <scope>NUCLEOTIDE SEQUENCE</scope>
</reference>
<keyword evidence="2" id="KW-0472">Membrane</keyword>
<sequence length="549" mass="61396">MDLVAVAVLCAFLLQALTLALLLTFGICRLCKQDASVRGLLMGFSQHFICNFPEGRAAAQLHETQCRLLVSASAFFLVTISARFVALQYRYFSSLTSEISLVHEMSSLAMYILSLSWFACGRMLISPRTLDAWSILGFICVFPMQMAEERQSLTSLLSHGALGFRLLFSLTARRFWLACLCNVIYFLTVQARSPHRPFTNDRFSEAFINVAIFWLAYIMRQHMYSNSCMALQLKNSTVGLESALRLLRGFCDAVVELDESLTLCGDFSQLSTMLLHGRGEAGGQSRSNDFISYFCPADRDHIAACLRQDDSTPIPQALHAKMMDSLSNQFEVELLHIRYRHPEGHLRQLVGVREFPDLSAVAPLSDILEGRRRSRDSSTGTEKELSVLLFDTSSFDVLALDAAIGEAVGLATGADVGEGLALHQILRKRECSQLQEVFNEMNLEDCERRISVDLDLNLQWGRGRHLRVEHDAFLCTWVCSLFVEMPALPPTLDTNSAFLEFAPSSLKTRKSRPSRMLRSSRRNGRRNSDSGSSREGSIAELHTGSLVSL</sequence>
<name>A0A812K587_9DINO</name>
<proteinExistence type="predicted"/>
<dbReference type="OrthoDB" id="10524446at2759"/>
<feature type="region of interest" description="Disordered" evidence="1">
    <location>
        <begin position="509"/>
        <end position="537"/>
    </location>
</feature>
<gene>
    <name evidence="3" type="ORF">SNAT2548_LOCUS8091</name>
</gene>